<accession>A0A7H0F5N1</accession>
<geneLocation type="plasmid" evidence="1 2">
    <name>p-r.curvispora1</name>
</geneLocation>
<dbReference type="Proteomes" id="UP000516013">
    <property type="component" value="Plasmid p-r.curvispora1"/>
</dbReference>
<reference evidence="1 2" key="1">
    <citation type="submission" date="2020-08" db="EMBL/GenBank/DDBJ databases">
        <title>Complete genome sequence of Raphidiopsis curvispora isolated from drinking water reservoir in South Korea.</title>
        <authorList>
            <person name="Jeong J."/>
        </authorList>
    </citation>
    <scope>NUCLEOTIDE SEQUENCE [LARGE SCALE GENOMIC DNA]</scope>
    <source>
        <strain evidence="1 2">GIHE-G1</strain>
        <plasmid evidence="1 2">p-r.curvispora1</plasmid>
    </source>
</reference>
<gene>
    <name evidence="1" type="ORF">IAR63_17860</name>
</gene>
<proteinExistence type="predicted"/>
<organism evidence="1 2">
    <name type="scientific">Cylindrospermopsis curvispora GIHE-G1</name>
    <dbReference type="NCBI Taxonomy" id="2666332"/>
    <lineage>
        <taxon>Bacteria</taxon>
        <taxon>Bacillati</taxon>
        <taxon>Cyanobacteriota</taxon>
        <taxon>Cyanophyceae</taxon>
        <taxon>Nostocales</taxon>
        <taxon>Aphanizomenonaceae</taxon>
        <taxon>Cylindrospermopsis</taxon>
    </lineage>
</organism>
<evidence type="ECO:0000313" key="2">
    <source>
        <dbReference type="Proteomes" id="UP000516013"/>
    </source>
</evidence>
<evidence type="ECO:0000313" key="1">
    <source>
        <dbReference type="EMBL" id="QNP31347.1"/>
    </source>
</evidence>
<dbReference type="EMBL" id="CP060823">
    <property type="protein sequence ID" value="QNP31347.1"/>
    <property type="molecule type" value="Genomic_DNA"/>
</dbReference>
<keyword evidence="2" id="KW-1185">Reference proteome</keyword>
<keyword evidence="1" id="KW-0614">Plasmid</keyword>
<dbReference type="AlphaFoldDB" id="A0A7H0F5N1"/>
<dbReference type="KEGG" id="ccur:IAR63_17860"/>
<sequence length="137" mass="15950">MYTVERQLYESLLGKRVSDSHWSNLKKTAQEAGILLDSQGVRLLIRIKKLSPRFLKNLKQFQSQVQEVSINLGQVVTGKEIERIVFEVMQLNPARSTFLRWFHKLSLPFDQSNHYSRDISGLIMLSALIYKSGRKKR</sequence>
<name>A0A7H0F5N1_9CYAN</name>
<protein>
    <submittedName>
        <fullName evidence="1">Uncharacterized protein</fullName>
    </submittedName>
</protein>
<dbReference type="RefSeq" id="WP_187707527.1">
    <property type="nucleotide sequence ID" value="NZ_CP060823.1"/>
</dbReference>